<evidence type="ECO:0000259" key="7">
    <source>
        <dbReference type="PROSITE" id="PS51123"/>
    </source>
</evidence>
<evidence type="ECO:0000256" key="6">
    <source>
        <dbReference type="SAM" id="SignalP"/>
    </source>
</evidence>
<dbReference type="NCBIfam" id="TIGR03789">
    <property type="entry name" value="pdsO"/>
    <property type="match status" value="1"/>
</dbReference>
<dbReference type="Gene3D" id="3.30.1330.60">
    <property type="entry name" value="OmpA-like domain"/>
    <property type="match status" value="1"/>
</dbReference>
<accession>W7QDY0</accession>
<dbReference type="PANTHER" id="PTHR30329">
    <property type="entry name" value="STATOR ELEMENT OF FLAGELLAR MOTOR COMPLEX"/>
    <property type="match status" value="1"/>
</dbReference>
<reference evidence="8 9" key="1">
    <citation type="journal article" date="2014" name="Genome Announc.">
        <title>Draft Genome Sequence of the Agar-Degrading Bacterium Catenovulum sp. Strain DS-2, Isolated from Intestines of Haliotis diversicolor.</title>
        <authorList>
            <person name="Shan D."/>
            <person name="Li X."/>
            <person name="Gu Z."/>
            <person name="Wei G."/>
            <person name="Gao Z."/>
            <person name="Shao Z."/>
        </authorList>
    </citation>
    <scope>NUCLEOTIDE SEQUENCE [LARGE SCALE GENOMIC DNA]</scope>
    <source>
        <strain evidence="8 9">DS-2</strain>
    </source>
</reference>
<protein>
    <submittedName>
        <fullName evidence="8">OmpA/MotB domain-containing protein</fullName>
    </submittedName>
</protein>
<dbReference type="PROSITE" id="PS51123">
    <property type="entry name" value="OMPA_2"/>
    <property type="match status" value="1"/>
</dbReference>
<dbReference type="GO" id="GO:0009279">
    <property type="term" value="C:cell outer membrane"/>
    <property type="evidence" value="ECO:0007669"/>
    <property type="project" value="UniProtKB-SubCell"/>
</dbReference>
<dbReference type="eggNOG" id="COG2885">
    <property type="taxonomic scope" value="Bacteria"/>
</dbReference>
<evidence type="ECO:0000256" key="4">
    <source>
        <dbReference type="PROSITE-ProRule" id="PRU00473"/>
    </source>
</evidence>
<feature type="signal peptide" evidence="6">
    <location>
        <begin position="1"/>
        <end position="22"/>
    </location>
</feature>
<evidence type="ECO:0000256" key="3">
    <source>
        <dbReference type="ARBA" id="ARBA00023237"/>
    </source>
</evidence>
<dbReference type="STRING" id="1328313.DS2_09302"/>
<evidence type="ECO:0000256" key="5">
    <source>
        <dbReference type="SAM" id="Coils"/>
    </source>
</evidence>
<comment type="subcellular location">
    <subcellularLocation>
        <location evidence="1">Cell outer membrane</location>
    </subcellularLocation>
</comment>
<proteinExistence type="predicted"/>
<comment type="caution">
    <text evidence="8">The sequence shown here is derived from an EMBL/GenBank/DDBJ whole genome shotgun (WGS) entry which is preliminary data.</text>
</comment>
<dbReference type="PANTHER" id="PTHR30329:SF21">
    <property type="entry name" value="LIPOPROTEIN YIAD-RELATED"/>
    <property type="match status" value="1"/>
</dbReference>
<dbReference type="Pfam" id="PF00691">
    <property type="entry name" value="OmpA"/>
    <property type="match status" value="1"/>
</dbReference>
<feature type="domain" description="OmpA-like" evidence="7">
    <location>
        <begin position="133"/>
        <end position="248"/>
    </location>
</feature>
<name>W7QDY0_9ALTE</name>
<dbReference type="OrthoDB" id="7061829at2"/>
<keyword evidence="9" id="KW-1185">Reference proteome</keyword>
<keyword evidence="3" id="KW-0998">Cell outer membrane</keyword>
<evidence type="ECO:0000256" key="2">
    <source>
        <dbReference type="ARBA" id="ARBA00023136"/>
    </source>
</evidence>
<dbReference type="EMBL" id="ARZY01000015">
    <property type="protein sequence ID" value="EWH10131.1"/>
    <property type="molecule type" value="Genomic_DNA"/>
</dbReference>
<evidence type="ECO:0000313" key="8">
    <source>
        <dbReference type="EMBL" id="EWH10131.1"/>
    </source>
</evidence>
<feature type="chain" id="PRO_5004901153" evidence="6">
    <location>
        <begin position="23"/>
        <end position="255"/>
    </location>
</feature>
<keyword evidence="5" id="KW-0175">Coiled coil</keyword>
<dbReference type="Proteomes" id="UP000019276">
    <property type="component" value="Unassembled WGS sequence"/>
</dbReference>
<dbReference type="InterPro" id="IPR050330">
    <property type="entry name" value="Bact_OuterMem_StrucFunc"/>
</dbReference>
<feature type="coiled-coil region" evidence="5">
    <location>
        <begin position="95"/>
        <end position="126"/>
    </location>
</feature>
<evidence type="ECO:0000313" key="9">
    <source>
        <dbReference type="Proteomes" id="UP000019276"/>
    </source>
</evidence>
<dbReference type="AlphaFoldDB" id="W7QDY0"/>
<dbReference type="InterPro" id="IPR036737">
    <property type="entry name" value="OmpA-like_sf"/>
</dbReference>
<dbReference type="InterPro" id="IPR022511">
    <property type="entry name" value="PdsO"/>
</dbReference>
<evidence type="ECO:0000256" key="1">
    <source>
        <dbReference type="ARBA" id="ARBA00004442"/>
    </source>
</evidence>
<dbReference type="SUPFAM" id="SSF103088">
    <property type="entry name" value="OmpA-like"/>
    <property type="match status" value="1"/>
</dbReference>
<dbReference type="CDD" id="cd07185">
    <property type="entry name" value="OmpA_C-like"/>
    <property type="match status" value="1"/>
</dbReference>
<dbReference type="InterPro" id="IPR006664">
    <property type="entry name" value="OMP_bac"/>
</dbReference>
<sequence length="255" mass="28114">MQIIKPSIVALSLMTVTANASANKTLEKWQTHFQQKVEHAQEKMAEPENIGLLSGGSLGLVTGGPLGAVVGAVIGGLIGHSHEQHAELEKVYSSNSQHQLQIEQLSQNLQQQQHQQKLQLQQVSQQIDMYASPFTQGRSLNLTILFKTGSSELTEDYRQQLVGVSRLLNAMPDLNIQLTGFADQRGGANYNRQLSQQRAQSVAKFLQKMGIAAQRISFTAQGEQAHLQDDLESNFFQRKVDITIAKSPAQVVMVQ</sequence>
<dbReference type="InterPro" id="IPR006665">
    <property type="entry name" value="OmpA-like"/>
</dbReference>
<dbReference type="RefSeq" id="WP_035014475.1">
    <property type="nucleotide sequence ID" value="NZ_ARZY01000015.1"/>
</dbReference>
<organism evidence="8 9">
    <name type="scientific">Catenovulum agarivorans DS-2</name>
    <dbReference type="NCBI Taxonomy" id="1328313"/>
    <lineage>
        <taxon>Bacteria</taxon>
        <taxon>Pseudomonadati</taxon>
        <taxon>Pseudomonadota</taxon>
        <taxon>Gammaproteobacteria</taxon>
        <taxon>Alteromonadales</taxon>
        <taxon>Alteromonadaceae</taxon>
        <taxon>Catenovulum</taxon>
    </lineage>
</organism>
<keyword evidence="2 4" id="KW-0472">Membrane</keyword>
<keyword evidence="6" id="KW-0732">Signal</keyword>
<dbReference type="PRINTS" id="PR01021">
    <property type="entry name" value="OMPADOMAIN"/>
</dbReference>
<gene>
    <name evidence="8" type="ORF">DS2_09302</name>
</gene>